<dbReference type="OrthoDB" id="9802792at2"/>
<feature type="region of interest" description="Disordered" evidence="1">
    <location>
        <begin position="100"/>
        <end position="133"/>
    </location>
</feature>
<dbReference type="InterPro" id="IPR010879">
    <property type="entry name" value="DUF1508"/>
</dbReference>
<dbReference type="Pfam" id="PF07411">
    <property type="entry name" value="DUF1508"/>
    <property type="match status" value="2"/>
</dbReference>
<reference evidence="2 3" key="1">
    <citation type="journal article" date="2015" name="Int. J. Syst. Evol. Microbiol.">
        <title>Youhaiella tibetensis gen. nov., sp. nov., isolated from subsurface sediment.</title>
        <authorList>
            <person name="Wang Y.X."/>
            <person name="Huang F.Q."/>
            <person name="Nogi Y."/>
            <person name="Pang S.J."/>
            <person name="Wang P.K."/>
            <person name="Lv J."/>
        </authorList>
    </citation>
    <scope>NUCLEOTIDE SEQUENCE [LARGE SCALE GENOMIC DNA]</scope>
    <source>
        <strain evidence="3">fig4</strain>
    </source>
</reference>
<gene>
    <name evidence="2" type="ORF">FNA67_02525</name>
</gene>
<feature type="compositionally biased region" description="Low complexity" evidence="1">
    <location>
        <begin position="124"/>
        <end position="133"/>
    </location>
</feature>
<dbReference type="InterPro" id="IPR051141">
    <property type="entry name" value="UPF0339_domain"/>
</dbReference>
<keyword evidence="3" id="KW-1185">Reference proteome</keyword>
<dbReference type="PANTHER" id="PTHR40606:SF1">
    <property type="entry name" value="UPF0339 PROTEIN YEGP"/>
    <property type="match status" value="1"/>
</dbReference>
<sequence>MPHTFKIVAAKAGEYRVQFVYNSEIIVWSENYKSKASAKNAIASIKKNAPEAATVDLSAGETGKGYRFEIEAAKNGEHFVRFRARNGEIMVRSETYTSKASAKNAIESVKKNGPKADTVDESLAAKPAAAAKK</sequence>
<evidence type="ECO:0000313" key="2">
    <source>
        <dbReference type="EMBL" id="QEE19116.1"/>
    </source>
</evidence>
<protein>
    <submittedName>
        <fullName evidence="2">DUF1508 domain-containing protein</fullName>
    </submittedName>
</protein>
<organism evidence="2 3">
    <name type="scientific">Paradevosia tibetensis</name>
    <dbReference type="NCBI Taxonomy" id="1447062"/>
    <lineage>
        <taxon>Bacteria</taxon>
        <taxon>Pseudomonadati</taxon>
        <taxon>Pseudomonadota</taxon>
        <taxon>Alphaproteobacteria</taxon>
        <taxon>Hyphomicrobiales</taxon>
        <taxon>Devosiaceae</taxon>
        <taxon>Paradevosia</taxon>
    </lineage>
</organism>
<dbReference type="EMBL" id="CP041690">
    <property type="protein sequence ID" value="QEE19116.1"/>
    <property type="molecule type" value="Genomic_DNA"/>
</dbReference>
<dbReference type="AlphaFoldDB" id="A0A5B9DJB6"/>
<dbReference type="KEGG" id="yti:FNA67_02525"/>
<evidence type="ECO:0000313" key="3">
    <source>
        <dbReference type="Proteomes" id="UP000321062"/>
    </source>
</evidence>
<dbReference type="SUPFAM" id="SSF160113">
    <property type="entry name" value="YegP-like"/>
    <property type="match status" value="2"/>
</dbReference>
<dbReference type="InterPro" id="IPR036913">
    <property type="entry name" value="YegP-like_sf"/>
</dbReference>
<proteinExistence type="predicted"/>
<dbReference type="Gene3D" id="2.30.29.80">
    <property type="match status" value="1"/>
</dbReference>
<dbReference type="PANTHER" id="PTHR40606">
    <property type="match status" value="1"/>
</dbReference>
<name>A0A5B9DJB6_9HYPH</name>
<dbReference type="Proteomes" id="UP000321062">
    <property type="component" value="Chromosome"/>
</dbReference>
<accession>A0A5B9DJB6</accession>
<evidence type="ECO:0000256" key="1">
    <source>
        <dbReference type="SAM" id="MobiDB-lite"/>
    </source>
</evidence>